<comment type="subcellular location">
    <subcellularLocation>
        <location evidence="9">Nucleus</location>
    </subcellularLocation>
</comment>
<dbReference type="HAMAP" id="MF_03055">
    <property type="entry name" value="tRNA_methyltr_TrmB_euk"/>
    <property type="match status" value="1"/>
</dbReference>
<keyword evidence="11" id="KW-1185">Reference proteome</keyword>
<dbReference type="Proteomes" id="UP001363151">
    <property type="component" value="Unassembled WGS sequence"/>
</dbReference>
<dbReference type="EMBL" id="JBBJCI010000014">
    <property type="protein sequence ID" value="KAK7254864.1"/>
    <property type="molecule type" value="Genomic_DNA"/>
</dbReference>
<evidence type="ECO:0000256" key="1">
    <source>
        <dbReference type="ARBA" id="ARBA00000142"/>
    </source>
</evidence>
<feature type="binding site" evidence="9">
    <location>
        <begin position="123"/>
        <end position="124"/>
    </location>
    <ligand>
        <name>S-adenosyl-L-methionine</name>
        <dbReference type="ChEBI" id="CHEBI:59789"/>
    </ligand>
</feature>
<gene>
    <name evidence="10" type="primary">TRM8</name>
    <name evidence="10" type="ORF">SO694_00135031</name>
</gene>
<evidence type="ECO:0000256" key="8">
    <source>
        <dbReference type="ARBA" id="ARBA00023242"/>
    </source>
</evidence>
<dbReference type="InterPro" id="IPR025763">
    <property type="entry name" value="Trm8_euk"/>
</dbReference>
<dbReference type="InterPro" id="IPR029063">
    <property type="entry name" value="SAM-dependent_MTases_sf"/>
</dbReference>
<evidence type="ECO:0000256" key="3">
    <source>
        <dbReference type="ARBA" id="ARBA00022603"/>
    </source>
</evidence>
<dbReference type="Pfam" id="PF02390">
    <property type="entry name" value="Methyltransf_4"/>
    <property type="match status" value="1"/>
</dbReference>
<evidence type="ECO:0000256" key="6">
    <source>
        <dbReference type="ARBA" id="ARBA00022694"/>
    </source>
</evidence>
<dbReference type="EC" id="2.1.1.33" evidence="9"/>
<keyword evidence="2 9" id="KW-0820">tRNA-binding</keyword>
<name>A0ABR1GFT3_AURAN</name>
<proteinExistence type="inferred from homology"/>
<keyword evidence="6 9" id="KW-0819">tRNA processing</keyword>
<keyword evidence="7 9" id="KW-0694">RNA-binding</keyword>
<keyword evidence="4 9" id="KW-0808">Transferase</keyword>
<feature type="binding site" evidence="9">
    <location>
        <position position="143"/>
    </location>
    <ligand>
        <name>S-adenosyl-L-methionine</name>
        <dbReference type="ChEBI" id="CHEBI:59789"/>
    </ligand>
</feature>
<evidence type="ECO:0000256" key="2">
    <source>
        <dbReference type="ARBA" id="ARBA00022555"/>
    </source>
</evidence>
<evidence type="ECO:0000256" key="9">
    <source>
        <dbReference type="HAMAP-Rule" id="MF_03055"/>
    </source>
</evidence>
<organism evidence="10 11">
    <name type="scientific">Aureococcus anophagefferens</name>
    <name type="common">Harmful bloom alga</name>
    <dbReference type="NCBI Taxonomy" id="44056"/>
    <lineage>
        <taxon>Eukaryota</taxon>
        <taxon>Sar</taxon>
        <taxon>Stramenopiles</taxon>
        <taxon>Ochrophyta</taxon>
        <taxon>Pelagophyceae</taxon>
        <taxon>Pelagomonadales</taxon>
        <taxon>Pelagomonadaceae</taxon>
        <taxon>Aureococcus</taxon>
    </lineage>
</organism>
<keyword evidence="8 9" id="KW-0539">Nucleus</keyword>
<keyword evidence="5 9" id="KW-0949">S-adenosyl-L-methionine</keyword>
<evidence type="ECO:0000313" key="10">
    <source>
        <dbReference type="EMBL" id="KAK7254864.1"/>
    </source>
</evidence>
<evidence type="ECO:0000256" key="7">
    <source>
        <dbReference type="ARBA" id="ARBA00022884"/>
    </source>
</evidence>
<dbReference type="InterPro" id="IPR003358">
    <property type="entry name" value="tRNA_(Gua-N-7)_MeTrfase_Trmb"/>
</dbReference>
<dbReference type="PANTHER" id="PTHR23417">
    <property type="entry name" value="3-DEOXY-D-MANNO-OCTULOSONIC-ACID TRANSFERASE/TRNA GUANINE-N 7 - -METHYLTRANSFERASE"/>
    <property type="match status" value="1"/>
</dbReference>
<keyword evidence="3 9" id="KW-0489">Methyltransferase</keyword>
<sequence length="261" mass="29213">MAASAYFALEDFGHPCKKFFRSRAHCNPLSNNDGFEYPTTPDDMDWTDVFPALGDARAGDRVRHLDVGCGFGGLAVALGALSPELTLALEIRPKVCEYVRQRLDALRRQHPGAYGNVGCLRHNAMLYLPNIIRKYQLAKIFFCFPDPHFKAKNHRRRIVSSALLAEYAYALRPGGLLYAITDVRELHEWHVAKLDAHPCFARVDAHPGDPYVAAIAESTEEGKKVARQGGHMTDGSKYYAVYERKRPEDVDPAPALWPDST</sequence>
<dbReference type="PANTHER" id="PTHR23417:SF16">
    <property type="entry name" value="TRNA (GUANINE-N(7)-)-METHYLTRANSFERASE"/>
    <property type="match status" value="1"/>
</dbReference>
<comment type="caution">
    <text evidence="10">The sequence shown here is derived from an EMBL/GenBank/DDBJ whole genome shotgun (WGS) entry which is preliminary data.</text>
</comment>
<feature type="binding site" evidence="9">
    <location>
        <position position="68"/>
    </location>
    <ligand>
        <name>S-adenosyl-L-methionine</name>
        <dbReference type="ChEBI" id="CHEBI:59789"/>
    </ligand>
</feature>
<reference evidence="10 11" key="1">
    <citation type="submission" date="2024-03" db="EMBL/GenBank/DDBJ databases">
        <title>Aureococcus anophagefferens CCMP1851 and Kratosvirus quantuckense: Draft genome of a second virus-susceptible host strain in the model system.</title>
        <authorList>
            <person name="Chase E."/>
            <person name="Truchon A.R."/>
            <person name="Schepens W."/>
            <person name="Wilhelm S.W."/>
        </authorList>
    </citation>
    <scope>NUCLEOTIDE SEQUENCE [LARGE SCALE GENOMIC DNA]</scope>
    <source>
        <strain evidence="10 11">CCMP1851</strain>
    </source>
</reference>
<feature type="active site" evidence="9">
    <location>
        <position position="146"/>
    </location>
</feature>
<feature type="binding site" evidence="9">
    <location>
        <begin position="219"/>
        <end position="221"/>
    </location>
    <ligand>
        <name>S-adenosyl-L-methionine</name>
        <dbReference type="ChEBI" id="CHEBI:59789"/>
    </ligand>
</feature>
<dbReference type="PROSITE" id="PS51625">
    <property type="entry name" value="SAM_MT_TRMB"/>
    <property type="match status" value="1"/>
</dbReference>
<feature type="binding site" evidence="9">
    <location>
        <begin position="90"/>
        <end position="91"/>
    </location>
    <ligand>
        <name>S-adenosyl-L-methionine</name>
        <dbReference type="ChEBI" id="CHEBI:59789"/>
    </ligand>
</feature>
<comment type="pathway">
    <text evidence="9">tRNA modification; N(7)-methylguanine-tRNA biosynthesis.</text>
</comment>
<evidence type="ECO:0000256" key="4">
    <source>
        <dbReference type="ARBA" id="ARBA00022679"/>
    </source>
</evidence>
<dbReference type="SUPFAM" id="SSF53335">
    <property type="entry name" value="S-adenosyl-L-methionine-dependent methyltransferases"/>
    <property type="match status" value="1"/>
</dbReference>
<comment type="similarity">
    <text evidence="9">Belongs to the class I-like SAM-binding methyltransferase superfamily. TrmB family.</text>
</comment>
<accession>A0ABR1GFT3</accession>
<dbReference type="Gene3D" id="3.40.50.150">
    <property type="entry name" value="Vaccinia Virus protein VP39"/>
    <property type="match status" value="1"/>
</dbReference>
<dbReference type="CDD" id="cd02440">
    <property type="entry name" value="AdoMet_MTases"/>
    <property type="match status" value="1"/>
</dbReference>
<evidence type="ECO:0000313" key="11">
    <source>
        <dbReference type="Proteomes" id="UP001363151"/>
    </source>
</evidence>
<evidence type="ECO:0000256" key="5">
    <source>
        <dbReference type="ARBA" id="ARBA00022691"/>
    </source>
</evidence>
<protein>
    <recommendedName>
        <fullName evidence="9">tRNA (guanine-N(7)-)-methyltransferase</fullName>
        <ecNumber evidence="9">2.1.1.33</ecNumber>
    </recommendedName>
    <alternativeName>
        <fullName evidence="9">tRNA (guanine(46)-N(7))-methyltransferase</fullName>
    </alternativeName>
    <alternativeName>
        <fullName evidence="9">tRNA(m7G46)-methyltransferase</fullName>
    </alternativeName>
</protein>
<comment type="function">
    <text evidence="9">Catalyzes the formation of N(7)-methylguanine at position 46 (m7G46) in tRNA.</text>
</comment>
<comment type="catalytic activity">
    <reaction evidence="1 9">
        <text>guanosine(46) in tRNA + S-adenosyl-L-methionine = N(7)-methylguanosine(46) in tRNA + S-adenosyl-L-homocysteine</text>
        <dbReference type="Rhea" id="RHEA:42708"/>
        <dbReference type="Rhea" id="RHEA-COMP:10188"/>
        <dbReference type="Rhea" id="RHEA-COMP:10189"/>
        <dbReference type="ChEBI" id="CHEBI:57856"/>
        <dbReference type="ChEBI" id="CHEBI:59789"/>
        <dbReference type="ChEBI" id="CHEBI:74269"/>
        <dbReference type="ChEBI" id="CHEBI:74480"/>
        <dbReference type="EC" id="2.1.1.33"/>
    </reaction>
</comment>